<reference evidence="8 9" key="1">
    <citation type="submission" date="2021-01" db="EMBL/GenBank/DDBJ databases">
        <title>Actinoplanes sp. nov. LDG1-06 isolated from lichen.</title>
        <authorList>
            <person name="Saeng-In P."/>
            <person name="Phongsopitanun W."/>
            <person name="Kanchanasin P."/>
            <person name="Yuki M."/>
            <person name="Kudo T."/>
            <person name="Ohkuma M."/>
            <person name="Tanasupawat S."/>
        </authorList>
    </citation>
    <scope>NUCLEOTIDE SEQUENCE [LARGE SCALE GENOMIC DNA]</scope>
    <source>
        <strain evidence="8 9">LDG1-06</strain>
    </source>
</reference>
<accession>A0ABS2AUS3</accession>
<feature type="domain" description="RNA polymerase sigma-70 region 2" evidence="6">
    <location>
        <begin position="9"/>
        <end position="78"/>
    </location>
</feature>
<dbReference type="Gene3D" id="1.10.10.10">
    <property type="entry name" value="Winged helix-like DNA-binding domain superfamily/Winged helix DNA-binding domain"/>
    <property type="match status" value="1"/>
</dbReference>
<proteinExistence type="inferred from homology"/>
<keyword evidence="4" id="KW-0238">DNA-binding</keyword>
<evidence type="ECO:0000256" key="2">
    <source>
        <dbReference type="ARBA" id="ARBA00023015"/>
    </source>
</evidence>
<keyword evidence="5" id="KW-0804">Transcription</keyword>
<dbReference type="Pfam" id="PF04542">
    <property type="entry name" value="Sigma70_r2"/>
    <property type="match status" value="1"/>
</dbReference>
<keyword evidence="3" id="KW-0731">Sigma factor</keyword>
<organism evidence="8 9">
    <name type="scientific">Paractinoplanes ovalisporus</name>
    <dbReference type="NCBI Taxonomy" id="2810368"/>
    <lineage>
        <taxon>Bacteria</taxon>
        <taxon>Bacillati</taxon>
        <taxon>Actinomycetota</taxon>
        <taxon>Actinomycetes</taxon>
        <taxon>Micromonosporales</taxon>
        <taxon>Micromonosporaceae</taxon>
        <taxon>Paractinoplanes</taxon>
    </lineage>
</organism>
<dbReference type="Pfam" id="PF04545">
    <property type="entry name" value="Sigma70_r4"/>
    <property type="match status" value="1"/>
</dbReference>
<dbReference type="NCBIfam" id="TIGR02937">
    <property type="entry name" value="sigma70-ECF"/>
    <property type="match status" value="1"/>
</dbReference>
<dbReference type="EMBL" id="JAENHP010000038">
    <property type="protein sequence ID" value="MBM2623625.1"/>
    <property type="molecule type" value="Genomic_DNA"/>
</dbReference>
<evidence type="ECO:0000256" key="3">
    <source>
        <dbReference type="ARBA" id="ARBA00023082"/>
    </source>
</evidence>
<dbReference type="InterPro" id="IPR013324">
    <property type="entry name" value="RNA_pol_sigma_r3/r4-like"/>
</dbReference>
<feature type="domain" description="RNA polymerase sigma-70 region 4" evidence="7">
    <location>
        <begin position="110"/>
        <end position="158"/>
    </location>
</feature>
<comment type="caution">
    <text evidence="8">The sequence shown here is derived from an EMBL/GenBank/DDBJ whole genome shotgun (WGS) entry which is preliminary data.</text>
</comment>
<evidence type="ECO:0000313" key="8">
    <source>
        <dbReference type="EMBL" id="MBM2623625.1"/>
    </source>
</evidence>
<gene>
    <name evidence="8" type="ORF">JIG36_49875</name>
</gene>
<dbReference type="InterPro" id="IPR036388">
    <property type="entry name" value="WH-like_DNA-bd_sf"/>
</dbReference>
<dbReference type="InterPro" id="IPR039425">
    <property type="entry name" value="RNA_pol_sigma-70-like"/>
</dbReference>
<evidence type="ECO:0000313" key="9">
    <source>
        <dbReference type="Proteomes" id="UP000632138"/>
    </source>
</evidence>
<dbReference type="PANTHER" id="PTHR43133">
    <property type="entry name" value="RNA POLYMERASE ECF-TYPE SIGMA FACTO"/>
    <property type="match status" value="1"/>
</dbReference>
<evidence type="ECO:0000259" key="7">
    <source>
        <dbReference type="Pfam" id="PF04545"/>
    </source>
</evidence>
<dbReference type="SUPFAM" id="SSF88659">
    <property type="entry name" value="Sigma3 and sigma4 domains of RNA polymerase sigma factors"/>
    <property type="match status" value="1"/>
</dbReference>
<dbReference type="PANTHER" id="PTHR43133:SF52">
    <property type="entry name" value="ECF RNA POLYMERASE SIGMA FACTOR SIGL"/>
    <property type="match status" value="1"/>
</dbReference>
<evidence type="ECO:0000256" key="4">
    <source>
        <dbReference type="ARBA" id="ARBA00023125"/>
    </source>
</evidence>
<name>A0ABS2AUS3_9ACTN</name>
<dbReference type="InterPro" id="IPR007627">
    <property type="entry name" value="RNA_pol_sigma70_r2"/>
</dbReference>
<keyword evidence="9" id="KW-1185">Reference proteome</keyword>
<comment type="similarity">
    <text evidence="1">Belongs to the sigma-70 factor family. ECF subfamily.</text>
</comment>
<protein>
    <submittedName>
        <fullName evidence="8">Sigma-70 family RNA polymerase sigma factor</fullName>
    </submittedName>
</protein>
<dbReference type="Gene3D" id="1.10.1740.10">
    <property type="match status" value="1"/>
</dbReference>
<evidence type="ECO:0000256" key="5">
    <source>
        <dbReference type="ARBA" id="ARBA00023163"/>
    </source>
</evidence>
<dbReference type="InterPro" id="IPR007630">
    <property type="entry name" value="RNA_pol_sigma70_r4"/>
</dbReference>
<keyword evidence="2" id="KW-0805">Transcription regulation</keyword>
<dbReference type="CDD" id="cd06171">
    <property type="entry name" value="Sigma70_r4"/>
    <property type="match status" value="1"/>
</dbReference>
<dbReference type="InterPro" id="IPR013325">
    <property type="entry name" value="RNA_pol_sigma_r2"/>
</dbReference>
<sequence length="163" mass="18568">MADERFEQLIADHGPHLTRFVITLTAGQRQTAEDVVQETLLRAWRNLDVVAADDESGRRWLFTVARRLVIDEARRRKSRPSEVPEHLADRLPNADDTAGSAVAGFALRQAFHGLNPIHRTVLTEVYLRHRTVEEVADDLRIPPGTVRSRIHYALRTLRLAVTH</sequence>
<evidence type="ECO:0000256" key="1">
    <source>
        <dbReference type="ARBA" id="ARBA00010641"/>
    </source>
</evidence>
<dbReference type="InterPro" id="IPR014284">
    <property type="entry name" value="RNA_pol_sigma-70_dom"/>
</dbReference>
<evidence type="ECO:0000259" key="6">
    <source>
        <dbReference type="Pfam" id="PF04542"/>
    </source>
</evidence>
<dbReference type="SUPFAM" id="SSF88946">
    <property type="entry name" value="Sigma2 domain of RNA polymerase sigma factors"/>
    <property type="match status" value="1"/>
</dbReference>
<dbReference type="Proteomes" id="UP000632138">
    <property type="component" value="Unassembled WGS sequence"/>
</dbReference>
<dbReference type="RefSeq" id="WP_203383975.1">
    <property type="nucleotide sequence ID" value="NZ_JAENHP010000038.1"/>
</dbReference>